<organism evidence="2 3">
    <name type="scientific">Mucor saturninus</name>
    <dbReference type="NCBI Taxonomy" id="64648"/>
    <lineage>
        <taxon>Eukaryota</taxon>
        <taxon>Fungi</taxon>
        <taxon>Fungi incertae sedis</taxon>
        <taxon>Mucoromycota</taxon>
        <taxon>Mucoromycotina</taxon>
        <taxon>Mucoromycetes</taxon>
        <taxon>Mucorales</taxon>
        <taxon>Mucorineae</taxon>
        <taxon>Mucoraceae</taxon>
        <taxon>Mucor</taxon>
    </lineage>
</organism>
<evidence type="ECO:0000259" key="1">
    <source>
        <dbReference type="Pfam" id="PF02752"/>
    </source>
</evidence>
<evidence type="ECO:0000313" key="2">
    <source>
        <dbReference type="EMBL" id="KAG2210282.1"/>
    </source>
</evidence>
<reference evidence="2" key="1">
    <citation type="submission" date="2020-12" db="EMBL/GenBank/DDBJ databases">
        <title>Metabolic potential, ecology and presence of endohyphal bacteria is reflected in genomic diversity of Mucoromycotina.</title>
        <authorList>
            <person name="Muszewska A."/>
            <person name="Okrasinska A."/>
            <person name="Steczkiewicz K."/>
            <person name="Drgas O."/>
            <person name="Orlowska M."/>
            <person name="Perlinska-Lenart U."/>
            <person name="Aleksandrzak-Piekarczyk T."/>
            <person name="Szatraj K."/>
            <person name="Zielenkiewicz U."/>
            <person name="Pilsyk S."/>
            <person name="Malc E."/>
            <person name="Mieczkowski P."/>
            <person name="Kruszewska J.S."/>
            <person name="Biernat P."/>
            <person name="Pawlowska J."/>
        </authorList>
    </citation>
    <scope>NUCLEOTIDE SEQUENCE</scope>
    <source>
        <strain evidence="2">WA0000017839</strain>
    </source>
</reference>
<dbReference type="InterPro" id="IPR011022">
    <property type="entry name" value="Arrestin_C-like"/>
</dbReference>
<dbReference type="Pfam" id="PF02752">
    <property type="entry name" value="Arrestin_C"/>
    <property type="match status" value="1"/>
</dbReference>
<feature type="domain" description="Arrestin C-terminal-like" evidence="1">
    <location>
        <begin position="201"/>
        <end position="341"/>
    </location>
</feature>
<name>A0A8H7RHB6_9FUNG</name>
<dbReference type="GO" id="GO:0070086">
    <property type="term" value="P:ubiquitin-dependent endocytosis"/>
    <property type="evidence" value="ECO:0007669"/>
    <property type="project" value="TreeGrafter"/>
</dbReference>
<accession>A0A8H7RHB6</accession>
<dbReference type="EMBL" id="JAEPRD010000012">
    <property type="protein sequence ID" value="KAG2210282.1"/>
    <property type="molecule type" value="Genomic_DNA"/>
</dbReference>
<dbReference type="GO" id="GO:0031625">
    <property type="term" value="F:ubiquitin protein ligase binding"/>
    <property type="evidence" value="ECO:0007669"/>
    <property type="project" value="TreeGrafter"/>
</dbReference>
<evidence type="ECO:0000313" key="3">
    <source>
        <dbReference type="Proteomes" id="UP000603453"/>
    </source>
</evidence>
<proteinExistence type="predicted"/>
<gene>
    <name evidence="2" type="ORF">INT47_003267</name>
</gene>
<dbReference type="GO" id="GO:0005829">
    <property type="term" value="C:cytosol"/>
    <property type="evidence" value="ECO:0007669"/>
    <property type="project" value="TreeGrafter"/>
</dbReference>
<dbReference type="PANTHER" id="PTHR11188">
    <property type="entry name" value="ARRESTIN DOMAIN CONTAINING PROTEIN"/>
    <property type="match status" value="1"/>
</dbReference>
<dbReference type="AlphaFoldDB" id="A0A8H7RHB6"/>
<dbReference type="PANTHER" id="PTHR11188:SF17">
    <property type="entry name" value="FI21816P1"/>
    <property type="match status" value="1"/>
</dbReference>
<protein>
    <recommendedName>
        <fullName evidence="1">Arrestin C-terminal-like domain-containing protein</fullName>
    </recommendedName>
</protein>
<dbReference type="OrthoDB" id="2277683at2759"/>
<dbReference type="InterPro" id="IPR014752">
    <property type="entry name" value="Arrestin-like_C"/>
</dbReference>
<dbReference type="Gene3D" id="2.60.40.640">
    <property type="match status" value="1"/>
</dbReference>
<sequence length="385" mass="44777">MITIVLEPDTSSIHNFSHGTVLPNESFQMTGMVEIQAIRPVHIKRLHIGFHGRVQTVLSTTDLHDSLTMGDEVAMDRWNTNMPTKFIDKLTRGVLGQTQVHYTLMDESVVIFESQCLPMGKTRLPFSLNIKNIHCLPPSLFLPHHVIRYTLWASLKLEKLKLSLTKTKYKTEMPIIMYNHTYPSLNLLDLSRIRYRGSRKDCLMYEISMPKFTCLQSTRHPFTCQFNLIRRDTLIESIEFYLEQTELYPIRAGNYNTMYQVHEDTLIARHRKFSRTKHDMHTYENGKELELLLSFNLPHISPYIDTSTLKIRHQLQVLIRFNNKKEKQMSLSFPLTIGTVPMEVMVTTVQPSPNQWLAPVVHDELPTYLDVLTEGHPPSPFLEDI</sequence>
<dbReference type="Proteomes" id="UP000603453">
    <property type="component" value="Unassembled WGS sequence"/>
</dbReference>
<dbReference type="InterPro" id="IPR050357">
    <property type="entry name" value="Arrestin_domain-protein"/>
</dbReference>
<comment type="caution">
    <text evidence="2">The sequence shown here is derived from an EMBL/GenBank/DDBJ whole genome shotgun (WGS) entry which is preliminary data.</text>
</comment>
<keyword evidence="3" id="KW-1185">Reference proteome</keyword>
<dbReference type="GO" id="GO:0030674">
    <property type="term" value="F:protein-macromolecule adaptor activity"/>
    <property type="evidence" value="ECO:0007669"/>
    <property type="project" value="TreeGrafter"/>
</dbReference>
<dbReference type="GO" id="GO:0005886">
    <property type="term" value="C:plasma membrane"/>
    <property type="evidence" value="ECO:0007669"/>
    <property type="project" value="TreeGrafter"/>
</dbReference>